<comment type="catalytic activity">
    <reaction evidence="11">
        <text>a plastoquinone + NADH + (n+1) H(+)(in) = a plastoquinol + NAD(+) + n H(+)(out)</text>
        <dbReference type="Rhea" id="RHEA:42608"/>
        <dbReference type="Rhea" id="RHEA-COMP:9561"/>
        <dbReference type="Rhea" id="RHEA-COMP:9562"/>
        <dbReference type="ChEBI" id="CHEBI:15378"/>
        <dbReference type="ChEBI" id="CHEBI:17757"/>
        <dbReference type="ChEBI" id="CHEBI:57540"/>
        <dbReference type="ChEBI" id="CHEBI:57945"/>
        <dbReference type="ChEBI" id="CHEBI:62192"/>
    </reaction>
</comment>
<dbReference type="Pfam" id="PF00361">
    <property type="entry name" value="Proton_antipo_M"/>
    <property type="match status" value="1"/>
</dbReference>
<dbReference type="STRING" id="35608.A0A2U1Q3K3"/>
<evidence type="ECO:0000256" key="2">
    <source>
        <dbReference type="ARBA" id="ARBA00004334"/>
    </source>
</evidence>
<comment type="catalytic activity">
    <reaction evidence="10">
        <text>a plastoquinone + NADPH + (n+1) H(+)(in) = a plastoquinol + NADP(+) + n H(+)(out)</text>
        <dbReference type="Rhea" id="RHEA:42612"/>
        <dbReference type="Rhea" id="RHEA-COMP:9561"/>
        <dbReference type="Rhea" id="RHEA-COMP:9562"/>
        <dbReference type="ChEBI" id="CHEBI:15378"/>
        <dbReference type="ChEBI" id="CHEBI:17757"/>
        <dbReference type="ChEBI" id="CHEBI:57783"/>
        <dbReference type="ChEBI" id="CHEBI:58349"/>
        <dbReference type="ChEBI" id="CHEBI:62192"/>
    </reaction>
</comment>
<name>A0A2U1Q3K3_ARTAN</name>
<feature type="transmembrane region" description="Helical" evidence="12">
    <location>
        <begin position="72"/>
        <end position="90"/>
    </location>
</feature>
<dbReference type="OrthoDB" id="4092844at2759"/>
<keyword evidence="8" id="KW-0520">NAD</keyword>
<evidence type="ECO:0000256" key="12">
    <source>
        <dbReference type="SAM" id="Phobius"/>
    </source>
</evidence>
<accession>A0A2U1Q3K3</accession>
<dbReference type="Proteomes" id="UP000245207">
    <property type="component" value="Unassembled WGS sequence"/>
</dbReference>
<evidence type="ECO:0000256" key="4">
    <source>
        <dbReference type="ARBA" id="ARBA00022640"/>
    </source>
</evidence>
<comment type="caution">
    <text evidence="14">The sequence shown here is derived from an EMBL/GenBank/DDBJ whole genome shotgun (WGS) entry which is preliminary data.</text>
</comment>
<feature type="domain" description="NADH:quinone oxidoreductase/Mrp antiporter transmembrane" evidence="13">
    <location>
        <begin position="22"/>
        <end position="115"/>
    </location>
</feature>
<sequence>MSDGMKKQIQIAEPSPSDSISLLTLYMRAPDIYDGSPTPVISFFSIAPKISISSSISRLSIYGSYGATLQQIFFFCSIASMILGALAAMAQTKVKRLLAHNSIGHVGYIRTGFSSGMRHGIPESHKKCMGKKSKNETDQMIVPEWLFLTIAPCDAAEPWQLGSQDAATPMMQGIIEIAFSGASGRSGYSIP</sequence>
<reference evidence="14 15" key="1">
    <citation type="journal article" date="2018" name="Mol. Plant">
        <title>The genome of Artemisia annua provides insight into the evolution of Asteraceae family and artemisinin biosynthesis.</title>
        <authorList>
            <person name="Shen Q."/>
            <person name="Zhang L."/>
            <person name="Liao Z."/>
            <person name="Wang S."/>
            <person name="Yan T."/>
            <person name="Shi P."/>
            <person name="Liu M."/>
            <person name="Fu X."/>
            <person name="Pan Q."/>
            <person name="Wang Y."/>
            <person name="Lv Z."/>
            <person name="Lu X."/>
            <person name="Zhang F."/>
            <person name="Jiang W."/>
            <person name="Ma Y."/>
            <person name="Chen M."/>
            <person name="Hao X."/>
            <person name="Li L."/>
            <person name="Tang Y."/>
            <person name="Lv G."/>
            <person name="Zhou Y."/>
            <person name="Sun X."/>
            <person name="Brodelius P.E."/>
            <person name="Rose J.K.C."/>
            <person name="Tang K."/>
        </authorList>
    </citation>
    <scope>NUCLEOTIDE SEQUENCE [LARGE SCALE GENOMIC DNA]</scope>
    <source>
        <strain evidence="15">cv. Huhao1</strain>
        <tissue evidence="14">Leaf</tissue>
    </source>
</reference>
<proteinExistence type="predicted"/>
<evidence type="ECO:0000313" key="15">
    <source>
        <dbReference type="Proteomes" id="UP000245207"/>
    </source>
</evidence>
<keyword evidence="6" id="KW-1278">Translocase</keyword>
<dbReference type="AlphaFoldDB" id="A0A2U1Q3K3"/>
<evidence type="ECO:0000256" key="9">
    <source>
        <dbReference type="ARBA" id="ARBA00023136"/>
    </source>
</evidence>
<keyword evidence="4" id="KW-0934">Plastid</keyword>
<dbReference type="InterPro" id="IPR001750">
    <property type="entry name" value="ND/Mrp_TM"/>
</dbReference>
<evidence type="ECO:0000256" key="8">
    <source>
        <dbReference type="ARBA" id="ARBA00023027"/>
    </source>
</evidence>
<comment type="subcellular location">
    <subcellularLocation>
        <location evidence="1">Membrane</location>
        <topology evidence="1">Multi-pass membrane protein</topology>
    </subcellularLocation>
    <subcellularLocation>
        <location evidence="2">Plastid</location>
        <location evidence="2">Chloroplast thylakoid membrane</location>
    </subcellularLocation>
</comment>
<evidence type="ECO:0000256" key="7">
    <source>
        <dbReference type="ARBA" id="ARBA00022989"/>
    </source>
</evidence>
<dbReference type="PANTHER" id="PTHR22773">
    <property type="entry name" value="NADH DEHYDROGENASE"/>
    <property type="match status" value="1"/>
</dbReference>
<evidence type="ECO:0000259" key="13">
    <source>
        <dbReference type="Pfam" id="PF00361"/>
    </source>
</evidence>
<dbReference type="EMBL" id="PKPP01000452">
    <property type="protein sequence ID" value="PWA92604.1"/>
    <property type="molecule type" value="Genomic_DNA"/>
</dbReference>
<evidence type="ECO:0000256" key="10">
    <source>
        <dbReference type="ARBA" id="ARBA00047726"/>
    </source>
</evidence>
<evidence type="ECO:0000256" key="5">
    <source>
        <dbReference type="ARBA" id="ARBA00022692"/>
    </source>
</evidence>
<evidence type="ECO:0000256" key="6">
    <source>
        <dbReference type="ARBA" id="ARBA00022967"/>
    </source>
</evidence>
<gene>
    <name evidence="14" type="ORF">CTI12_AA078530</name>
</gene>
<keyword evidence="9 12" id="KW-0472">Membrane</keyword>
<evidence type="ECO:0000256" key="11">
    <source>
        <dbReference type="ARBA" id="ARBA00048026"/>
    </source>
</evidence>
<evidence type="ECO:0000256" key="1">
    <source>
        <dbReference type="ARBA" id="ARBA00004141"/>
    </source>
</evidence>
<protein>
    <submittedName>
        <fullName evidence="14">NADH:quinone oxidoreductase/Mrp antiporter, membrane subunit, mitochondrion</fullName>
    </submittedName>
</protein>
<keyword evidence="7 12" id="KW-1133">Transmembrane helix</keyword>
<keyword evidence="15" id="KW-1185">Reference proteome</keyword>
<keyword evidence="3" id="KW-0813">Transport</keyword>
<keyword evidence="5 12" id="KW-0812">Transmembrane</keyword>
<organism evidence="14 15">
    <name type="scientific">Artemisia annua</name>
    <name type="common">Sweet wormwood</name>
    <dbReference type="NCBI Taxonomy" id="35608"/>
    <lineage>
        <taxon>Eukaryota</taxon>
        <taxon>Viridiplantae</taxon>
        <taxon>Streptophyta</taxon>
        <taxon>Embryophyta</taxon>
        <taxon>Tracheophyta</taxon>
        <taxon>Spermatophyta</taxon>
        <taxon>Magnoliopsida</taxon>
        <taxon>eudicotyledons</taxon>
        <taxon>Gunneridae</taxon>
        <taxon>Pentapetalae</taxon>
        <taxon>asterids</taxon>
        <taxon>campanulids</taxon>
        <taxon>Asterales</taxon>
        <taxon>Asteraceae</taxon>
        <taxon>Asteroideae</taxon>
        <taxon>Anthemideae</taxon>
        <taxon>Artemisiinae</taxon>
        <taxon>Artemisia</taxon>
    </lineage>
</organism>
<evidence type="ECO:0000256" key="3">
    <source>
        <dbReference type="ARBA" id="ARBA00022448"/>
    </source>
</evidence>
<dbReference type="GO" id="GO:0009535">
    <property type="term" value="C:chloroplast thylakoid membrane"/>
    <property type="evidence" value="ECO:0007669"/>
    <property type="project" value="UniProtKB-SubCell"/>
</dbReference>
<evidence type="ECO:0000313" key="14">
    <source>
        <dbReference type="EMBL" id="PWA92604.1"/>
    </source>
</evidence>